<evidence type="ECO:0000313" key="5">
    <source>
        <dbReference type="EMBL" id="NYJ20478.1"/>
    </source>
</evidence>
<evidence type="ECO:0000256" key="2">
    <source>
        <dbReference type="ARBA" id="ARBA00022729"/>
    </source>
</evidence>
<protein>
    <submittedName>
        <fullName evidence="5">Branched-chain amino acid transport system substrate-binding protein</fullName>
    </submittedName>
</protein>
<reference evidence="5 6" key="1">
    <citation type="submission" date="2020-07" db="EMBL/GenBank/DDBJ databases">
        <title>Sequencing the genomes of 1000 actinobacteria strains.</title>
        <authorList>
            <person name="Klenk H.-P."/>
        </authorList>
    </citation>
    <scope>NUCLEOTIDE SEQUENCE [LARGE SCALE GENOMIC DNA]</scope>
    <source>
        <strain evidence="5 6">LI1</strain>
    </source>
</reference>
<feature type="domain" description="Leucine-binding protein" evidence="4">
    <location>
        <begin position="53"/>
        <end position="359"/>
    </location>
</feature>
<evidence type="ECO:0000256" key="3">
    <source>
        <dbReference type="SAM" id="SignalP"/>
    </source>
</evidence>
<dbReference type="RefSeq" id="WP_179579083.1">
    <property type="nucleotide sequence ID" value="NZ_JACCFM010000001.1"/>
</dbReference>
<keyword evidence="2 3" id="KW-0732">Signal</keyword>
<dbReference type="Proteomes" id="UP000537260">
    <property type="component" value="Unassembled WGS sequence"/>
</dbReference>
<accession>A0A7Z0EF21</accession>
<dbReference type="InterPro" id="IPR051010">
    <property type="entry name" value="BCAA_transport"/>
</dbReference>
<proteinExistence type="inferred from homology"/>
<organism evidence="5 6">
    <name type="scientific">Glaciibacter psychrotolerans</name>
    <dbReference type="NCBI Taxonomy" id="670054"/>
    <lineage>
        <taxon>Bacteria</taxon>
        <taxon>Bacillati</taxon>
        <taxon>Actinomycetota</taxon>
        <taxon>Actinomycetes</taxon>
        <taxon>Micrococcales</taxon>
        <taxon>Microbacteriaceae</taxon>
        <taxon>Glaciibacter</taxon>
    </lineage>
</organism>
<keyword evidence="6" id="KW-1185">Reference proteome</keyword>
<dbReference type="InterPro" id="IPR028082">
    <property type="entry name" value="Peripla_BP_I"/>
</dbReference>
<evidence type="ECO:0000313" key="6">
    <source>
        <dbReference type="Proteomes" id="UP000537260"/>
    </source>
</evidence>
<evidence type="ECO:0000259" key="4">
    <source>
        <dbReference type="Pfam" id="PF13458"/>
    </source>
</evidence>
<dbReference type="InterPro" id="IPR028081">
    <property type="entry name" value="Leu-bd"/>
</dbReference>
<name>A0A7Z0EF21_9MICO</name>
<dbReference type="PANTHER" id="PTHR30483:SF38">
    <property type="entry name" value="BLR7848 PROTEIN"/>
    <property type="match status" value="1"/>
</dbReference>
<feature type="signal peptide" evidence="3">
    <location>
        <begin position="1"/>
        <end position="21"/>
    </location>
</feature>
<dbReference type="AlphaFoldDB" id="A0A7Z0EF21"/>
<feature type="chain" id="PRO_5038627538" evidence="3">
    <location>
        <begin position="22"/>
        <end position="404"/>
    </location>
</feature>
<dbReference type="SUPFAM" id="SSF53822">
    <property type="entry name" value="Periplasmic binding protein-like I"/>
    <property type="match status" value="1"/>
</dbReference>
<sequence>MSRFKFTVGLAAMAAATLTLAACAGGAGSTADSGGPADSPVKVVVFGGLGAEGILQNNATTSVTAAKASVAAVNALGGVLGRDVELTVIDDTADPTVAVTRLRELLASDSRPDVVMNSGPSTVSEAIIPILSQEKILSFNIGPTATTGDPSVSPYNFDLSPSAADYVGSFVDEIKTQKYKKVAVLHGSSAYGELFGGLAASKSEEAGLTVTGNQVYDVASLDMTPQLEALKEQKPDVLVLDAYGAPLGYVLQGIERLGWDIPILGNTSVSATGLIATEAPAGVLGTDQVKNLTMQVFKSTKFNADDAAVNDAVKLMVSSGEIKSSLILAYNYDAMLLVRAAAEKAGSLDAEALATAMIDPAVQKSANTVMLGLYSFTDKAHSPHVGPEQYLFIAPGPLVNGQYQ</sequence>
<dbReference type="PANTHER" id="PTHR30483">
    <property type="entry name" value="LEUCINE-SPECIFIC-BINDING PROTEIN"/>
    <property type="match status" value="1"/>
</dbReference>
<dbReference type="PROSITE" id="PS51257">
    <property type="entry name" value="PROKAR_LIPOPROTEIN"/>
    <property type="match status" value="1"/>
</dbReference>
<evidence type="ECO:0000256" key="1">
    <source>
        <dbReference type="ARBA" id="ARBA00010062"/>
    </source>
</evidence>
<comment type="caution">
    <text evidence="5">The sequence shown here is derived from an EMBL/GenBank/DDBJ whole genome shotgun (WGS) entry which is preliminary data.</text>
</comment>
<dbReference type="Gene3D" id="3.40.50.2300">
    <property type="match status" value="2"/>
</dbReference>
<dbReference type="Pfam" id="PF13458">
    <property type="entry name" value="Peripla_BP_6"/>
    <property type="match status" value="1"/>
</dbReference>
<gene>
    <name evidence="5" type="ORF">HNR05_002269</name>
</gene>
<dbReference type="EMBL" id="JACCFM010000001">
    <property type="protein sequence ID" value="NYJ20478.1"/>
    <property type="molecule type" value="Genomic_DNA"/>
</dbReference>
<comment type="similarity">
    <text evidence="1">Belongs to the leucine-binding protein family.</text>
</comment>